<organism evidence="1">
    <name type="scientific">uncultured Thermomicrobiales bacterium</name>
    <dbReference type="NCBI Taxonomy" id="1645740"/>
    <lineage>
        <taxon>Bacteria</taxon>
        <taxon>Pseudomonadati</taxon>
        <taxon>Thermomicrobiota</taxon>
        <taxon>Thermomicrobia</taxon>
        <taxon>Thermomicrobiales</taxon>
        <taxon>environmental samples</taxon>
    </lineage>
</organism>
<feature type="non-terminal residue" evidence="1">
    <location>
        <position position="57"/>
    </location>
</feature>
<dbReference type="AlphaFoldDB" id="A0A6J4VJ57"/>
<sequence>WRYARTMRIVRDASIRRKRRSNARLRHDVGVVVIAGAPPRRVSGRSQRAAYQTLRRR</sequence>
<name>A0A6J4VJ57_9BACT</name>
<gene>
    <name evidence="1" type="ORF">AVDCRST_MAG19-3251</name>
</gene>
<protein>
    <submittedName>
        <fullName evidence="1">Uncharacterized protein</fullName>
    </submittedName>
</protein>
<feature type="non-terminal residue" evidence="1">
    <location>
        <position position="1"/>
    </location>
</feature>
<accession>A0A6J4VJ57</accession>
<reference evidence="1" key="1">
    <citation type="submission" date="2020-02" db="EMBL/GenBank/DDBJ databases">
        <authorList>
            <person name="Meier V. D."/>
        </authorList>
    </citation>
    <scope>NUCLEOTIDE SEQUENCE</scope>
    <source>
        <strain evidence="1">AVDCRST_MAG19</strain>
    </source>
</reference>
<dbReference type="EMBL" id="CADCWL010000176">
    <property type="protein sequence ID" value="CAA9575179.1"/>
    <property type="molecule type" value="Genomic_DNA"/>
</dbReference>
<evidence type="ECO:0000313" key="1">
    <source>
        <dbReference type="EMBL" id="CAA9575179.1"/>
    </source>
</evidence>
<proteinExistence type="predicted"/>